<reference evidence="2" key="2">
    <citation type="submission" date="2020-09" db="EMBL/GenBank/DDBJ databases">
        <authorList>
            <person name="Sun Q."/>
            <person name="Zhou Y."/>
        </authorList>
    </citation>
    <scope>NUCLEOTIDE SEQUENCE</scope>
    <source>
        <strain evidence="2">CGMCC 1.3617</strain>
    </source>
</reference>
<comment type="caution">
    <text evidence="2">The sequence shown here is derived from an EMBL/GenBank/DDBJ whole genome shotgun (WGS) entry which is preliminary data.</text>
</comment>
<keyword evidence="1" id="KW-0175">Coiled coil</keyword>
<evidence type="ECO:0000313" key="2">
    <source>
        <dbReference type="EMBL" id="GGJ28182.1"/>
    </source>
</evidence>
<sequence>MAEKDAKIARLARELADAQSKLKEFEERGTDAYMARKVETLLAAAQSARGQALDASLARSKAEGELRVLEKAIAEARGPAGWLLRRAARRVRPQTA</sequence>
<gene>
    <name evidence="2" type="ORF">GCM10011320_39350</name>
</gene>
<keyword evidence="3" id="KW-1185">Reference proteome</keyword>
<dbReference type="RefSeq" id="WP_188969848.1">
    <property type="nucleotide sequence ID" value="NZ_BMKW01000010.1"/>
</dbReference>
<name>A0A917NTX5_9PROT</name>
<evidence type="ECO:0000313" key="3">
    <source>
        <dbReference type="Proteomes" id="UP000661507"/>
    </source>
</evidence>
<feature type="coiled-coil region" evidence="1">
    <location>
        <begin position="1"/>
        <end position="28"/>
    </location>
</feature>
<accession>A0A917NTX5</accession>
<evidence type="ECO:0000256" key="1">
    <source>
        <dbReference type="SAM" id="Coils"/>
    </source>
</evidence>
<proteinExistence type="predicted"/>
<dbReference type="EMBL" id="BMKW01000010">
    <property type="protein sequence ID" value="GGJ28182.1"/>
    <property type="molecule type" value="Genomic_DNA"/>
</dbReference>
<organism evidence="2 3">
    <name type="scientific">Neoroseomonas lacus</name>
    <dbReference type="NCBI Taxonomy" id="287609"/>
    <lineage>
        <taxon>Bacteria</taxon>
        <taxon>Pseudomonadati</taxon>
        <taxon>Pseudomonadota</taxon>
        <taxon>Alphaproteobacteria</taxon>
        <taxon>Acetobacterales</taxon>
        <taxon>Acetobacteraceae</taxon>
        <taxon>Neoroseomonas</taxon>
    </lineage>
</organism>
<reference evidence="2" key="1">
    <citation type="journal article" date="2014" name="Int. J. Syst. Evol. Microbiol.">
        <title>Complete genome sequence of Corynebacterium casei LMG S-19264T (=DSM 44701T), isolated from a smear-ripened cheese.</title>
        <authorList>
            <consortium name="US DOE Joint Genome Institute (JGI-PGF)"/>
            <person name="Walter F."/>
            <person name="Albersmeier A."/>
            <person name="Kalinowski J."/>
            <person name="Ruckert C."/>
        </authorList>
    </citation>
    <scope>NUCLEOTIDE SEQUENCE</scope>
    <source>
        <strain evidence="2">CGMCC 1.3617</strain>
    </source>
</reference>
<dbReference type="AlphaFoldDB" id="A0A917NTX5"/>
<protein>
    <submittedName>
        <fullName evidence="2">Uncharacterized protein</fullName>
    </submittedName>
</protein>
<dbReference type="Proteomes" id="UP000661507">
    <property type="component" value="Unassembled WGS sequence"/>
</dbReference>